<dbReference type="AlphaFoldDB" id="A0A382TV79"/>
<protein>
    <submittedName>
        <fullName evidence="1">Uncharacterized protein</fullName>
    </submittedName>
</protein>
<sequence>MALFRDGVKVGNQDIRVGLSKKRGQGILRKLGILEDDKGRKKFEKDARGEMQTIRTIVGRGEGFQFPVNFKVRFGMPTGIDQEKLYPGNPRMGGGGYGGSNKGLVKSGGLDWKTHLMNNSTFEGIKQRFDQAKEVSGQDYKFGERREESKMDLYCSKVSIPERQIQTGLYRQAGAAPFPFPQTTVYGAITTSFYCDGTMHIKNYFDAWQKLIHNDLTGNFNFWDEYTAEFDIHTRTTIASGASLKKENPAPEKTRAEKI</sequence>
<evidence type="ECO:0000313" key="1">
    <source>
        <dbReference type="EMBL" id="SVD25622.1"/>
    </source>
</evidence>
<accession>A0A382TV79</accession>
<name>A0A382TV79_9ZZZZ</name>
<feature type="non-terminal residue" evidence="1">
    <location>
        <position position="259"/>
    </location>
</feature>
<organism evidence="1">
    <name type="scientific">marine metagenome</name>
    <dbReference type="NCBI Taxonomy" id="408172"/>
    <lineage>
        <taxon>unclassified sequences</taxon>
        <taxon>metagenomes</taxon>
        <taxon>ecological metagenomes</taxon>
    </lineage>
</organism>
<gene>
    <name evidence="1" type="ORF">METZ01_LOCUS378476</name>
</gene>
<dbReference type="EMBL" id="UINC01139211">
    <property type="protein sequence ID" value="SVD25622.1"/>
    <property type="molecule type" value="Genomic_DNA"/>
</dbReference>
<proteinExistence type="predicted"/>
<reference evidence="1" key="1">
    <citation type="submission" date="2018-05" db="EMBL/GenBank/DDBJ databases">
        <authorList>
            <person name="Lanie J.A."/>
            <person name="Ng W.-L."/>
            <person name="Kazmierczak K.M."/>
            <person name="Andrzejewski T.M."/>
            <person name="Davidsen T.M."/>
            <person name="Wayne K.J."/>
            <person name="Tettelin H."/>
            <person name="Glass J.I."/>
            <person name="Rusch D."/>
            <person name="Podicherti R."/>
            <person name="Tsui H.-C.T."/>
            <person name="Winkler M.E."/>
        </authorList>
    </citation>
    <scope>NUCLEOTIDE SEQUENCE</scope>
</reference>